<proteinExistence type="predicted"/>
<dbReference type="eggNOG" id="ENOG5032WPM">
    <property type="taxonomic scope" value="Bacteria"/>
</dbReference>
<dbReference type="AlphaFoldDB" id="U2MI14"/>
<evidence type="ECO:0000313" key="4">
    <source>
        <dbReference type="Proteomes" id="UP000016412"/>
    </source>
</evidence>
<dbReference type="EMBL" id="AUZJ01000067">
    <property type="protein sequence ID" value="ERF59524.1"/>
    <property type="molecule type" value="Genomic_DNA"/>
</dbReference>
<feature type="transmembrane region" description="Helical" evidence="1">
    <location>
        <begin position="252"/>
        <end position="268"/>
    </location>
</feature>
<feature type="transmembrane region" description="Helical" evidence="1">
    <location>
        <begin position="312"/>
        <end position="330"/>
    </location>
</feature>
<feature type="transmembrane region" description="Helical" evidence="1">
    <location>
        <begin position="407"/>
        <end position="426"/>
    </location>
</feature>
<gene>
    <name evidence="3" type="ORF">HMPREF0860_1984</name>
    <name evidence="2" type="ORF">HMPREF1325_0135</name>
</gene>
<feature type="transmembrane region" description="Helical" evidence="1">
    <location>
        <begin position="171"/>
        <end position="191"/>
    </location>
</feature>
<feature type="transmembrane region" description="Helical" evidence="1">
    <location>
        <begin position="12"/>
        <end position="37"/>
    </location>
</feature>
<evidence type="ECO:0000313" key="2">
    <source>
        <dbReference type="EMBL" id="ERF59524.1"/>
    </source>
</evidence>
<dbReference type="Proteomes" id="UP000016412">
    <property type="component" value="Unassembled WGS sequence"/>
</dbReference>
<keyword evidence="1" id="KW-0812">Transmembrane</keyword>
<comment type="caution">
    <text evidence="2">The sequence shown here is derived from an EMBL/GenBank/DDBJ whole genome shotgun (WGS) entry which is preliminary data.</text>
</comment>
<organism evidence="2 4">
    <name type="scientific">Treponema socranskii subsp. socranskii VPI DR56BR1116 = ATCC 35536</name>
    <dbReference type="NCBI Taxonomy" id="1125725"/>
    <lineage>
        <taxon>Bacteria</taxon>
        <taxon>Pseudomonadati</taxon>
        <taxon>Spirochaetota</taxon>
        <taxon>Spirochaetia</taxon>
        <taxon>Spirochaetales</taxon>
        <taxon>Treponemataceae</taxon>
        <taxon>Treponema</taxon>
    </lineage>
</organism>
<dbReference type="STRING" id="1125725.HMPREF1325_0135"/>
<accession>U2MI14</accession>
<dbReference type="Proteomes" id="UP000016646">
    <property type="component" value="Unassembled WGS sequence"/>
</dbReference>
<feature type="transmembrane region" description="Helical" evidence="1">
    <location>
        <begin position="460"/>
        <end position="478"/>
    </location>
</feature>
<evidence type="ECO:0000313" key="5">
    <source>
        <dbReference type="Proteomes" id="UP000016646"/>
    </source>
</evidence>
<dbReference type="EMBL" id="AVQI01000059">
    <property type="protein sequence ID" value="ERK01300.1"/>
    <property type="molecule type" value="Genomic_DNA"/>
</dbReference>
<keyword evidence="1" id="KW-1133">Transmembrane helix</keyword>
<dbReference type="OrthoDB" id="1815080at2"/>
<dbReference type="PATRIC" id="fig|1125725.3.peg.2526"/>
<keyword evidence="5" id="KW-1185">Reference proteome</keyword>
<feature type="transmembrane region" description="Helical" evidence="1">
    <location>
        <begin position="87"/>
        <end position="107"/>
    </location>
</feature>
<name>U2MI14_TRESO</name>
<feature type="transmembrane region" description="Helical" evidence="1">
    <location>
        <begin position="58"/>
        <end position="81"/>
    </location>
</feature>
<feature type="transmembrane region" description="Helical" evidence="1">
    <location>
        <begin position="432"/>
        <end position="448"/>
    </location>
</feature>
<sequence>MNAFSKKTDITLLIVSTAALAVSVALIAYSAQIFTYIQTVVETQMLHRPINPAKVRQTIAPLIGFPIFTVIFFDALFFLKFSKKTKIILIVQFFIAAVILTEFCAFARCIQNMDSDMASELMLAKECFTHKTFWPRSWHYSTELRLLNTQLVTSFLFAFTSSWLTVKAVSAIILCFALPLSLWFLLGTLGVKTRWIKLLCALFIFIPWSRTMWNIVQFGNYYIPHITISFIYTGLFLSLAYSELSAKKRKTFAIVFFTLAFISGASGIRYILNFQFPIALAIVAFSVYRLVNRKEAFYFSHFFIKDRPTFYAVMNIFLSGFGYIVNSLVLKRLFSFSTWNDIRFNTIGDVSFSDVHRSIFEIFGYHNGVLVFGPAGINNVMLYSAFIFFIVCFVVCIKKHESEHKRFFFIIAAVMIVLNSFAIIHTEYKDRYFIPSLVYCVPCFALFLESPNLSVLKKYLVGVSFSVALILGAFTTYIDVLTSDGNLDKRAVCRFLDDNYDFGYATFWNANVFTMMTDGRVEFGNLYYDTIDGVKYIPTKFKCDLWLTPERFYRDDYKANEPIFFLVTQKQYNDASQRAVFKNGTQVYSDNFYRVFEFKNKKAFIDAF</sequence>
<protein>
    <submittedName>
        <fullName evidence="2 3">Membrane protein</fullName>
    </submittedName>
</protein>
<feature type="transmembrane region" description="Helical" evidence="1">
    <location>
        <begin position="375"/>
        <end position="395"/>
    </location>
</feature>
<keyword evidence="1" id="KW-0472">Membrane</keyword>
<feature type="transmembrane region" description="Helical" evidence="1">
    <location>
        <begin position="222"/>
        <end position="240"/>
    </location>
</feature>
<evidence type="ECO:0000256" key="1">
    <source>
        <dbReference type="SAM" id="Phobius"/>
    </source>
</evidence>
<reference evidence="4 5" key="1">
    <citation type="submission" date="2013-08" db="EMBL/GenBank/DDBJ databases">
        <authorList>
            <person name="Durkin A.S."/>
            <person name="Haft D.R."/>
            <person name="McCorrison J."/>
            <person name="Torralba M."/>
            <person name="Gillis M."/>
            <person name="Haft D.H."/>
            <person name="Methe B."/>
            <person name="Sutton G."/>
            <person name="Nelson K.E."/>
        </authorList>
    </citation>
    <scope>NUCLEOTIDE SEQUENCE [LARGE SCALE GENOMIC DNA]</scope>
    <source>
        <strain evidence="3 5">ATCC 35536</strain>
        <strain evidence="2 4">VPI DR56BR1116</strain>
    </source>
</reference>
<evidence type="ECO:0000313" key="3">
    <source>
        <dbReference type="EMBL" id="ERK01300.1"/>
    </source>
</evidence>
<feature type="transmembrane region" description="Helical" evidence="1">
    <location>
        <begin position="198"/>
        <end position="216"/>
    </location>
</feature>